<dbReference type="EMBL" id="CP159872">
    <property type="protein sequence ID" value="XCM83586.1"/>
    <property type="molecule type" value="Genomic_DNA"/>
</dbReference>
<organism evidence="1">
    <name type="scientific">Kitasatospora camelliae</name>
    <dbReference type="NCBI Taxonomy" id="3156397"/>
    <lineage>
        <taxon>Bacteria</taxon>
        <taxon>Bacillati</taxon>
        <taxon>Actinomycetota</taxon>
        <taxon>Actinomycetes</taxon>
        <taxon>Kitasatosporales</taxon>
        <taxon>Streptomycetaceae</taxon>
        <taxon>Kitasatospora</taxon>
    </lineage>
</organism>
<dbReference type="RefSeq" id="WP_354644522.1">
    <property type="nucleotide sequence ID" value="NZ_CP159872.1"/>
</dbReference>
<reference evidence="1" key="1">
    <citation type="submission" date="2024-06" db="EMBL/GenBank/DDBJ databases">
        <title>The genome sequences of Kitasatospora sp. strain HUAS MG31.</title>
        <authorList>
            <person name="Mo P."/>
        </authorList>
    </citation>
    <scope>NUCLEOTIDE SEQUENCE</scope>
    <source>
        <strain evidence="1">HUAS MG31</strain>
    </source>
</reference>
<dbReference type="AlphaFoldDB" id="A0AAU8K5Z0"/>
<gene>
    <name evidence="1" type="ORF">ABWK59_34010</name>
</gene>
<protein>
    <submittedName>
        <fullName evidence="1">Uncharacterized protein</fullName>
    </submittedName>
</protein>
<dbReference type="KEGG" id="kcm:ABWK59_34010"/>
<evidence type="ECO:0000313" key="1">
    <source>
        <dbReference type="EMBL" id="XCM83586.1"/>
    </source>
</evidence>
<name>A0AAU8K5Z0_9ACTN</name>
<proteinExistence type="predicted"/>
<sequence>MAPRLSLAGPVGRRLRQAPDAQLAILGTLGRDAAAERVRTELAAL</sequence>
<accession>A0AAU8K5Z0</accession>